<accession>A2G7Q2</accession>
<evidence type="ECO:0000313" key="2">
    <source>
        <dbReference type="EMBL" id="EAX86812.1"/>
    </source>
</evidence>
<dbReference type="Proteomes" id="UP000001542">
    <property type="component" value="Unassembled WGS sequence"/>
</dbReference>
<name>A2G7Q2_TRIV3</name>
<protein>
    <submittedName>
        <fullName evidence="2">Programmed cell death protein 2, putative</fullName>
    </submittedName>
</protein>
<evidence type="ECO:0000313" key="3">
    <source>
        <dbReference type="Proteomes" id="UP000001542"/>
    </source>
</evidence>
<dbReference type="PANTHER" id="PTHR46421:SF1">
    <property type="entry name" value="PROGRAMMED CELL DEATH PROTEIN 2-LIKE"/>
    <property type="match status" value="1"/>
</dbReference>
<dbReference type="EMBL" id="DS114566">
    <property type="protein sequence ID" value="EAX86812.1"/>
    <property type="molecule type" value="Genomic_DNA"/>
</dbReference>
<dbReference type="AlphaFoldDB" id="A2G7Q2"/>
<dbReference type="InterPro" id="IPR007320">
    <property type="entry name" value="PDCD2_C"/>
</dbReference>
<dbReference type="InterPro" id="IPR052815">
    <property type="entry name" value="PDCD2-like_regulator"/>
</dbReference>
<dbReference type="eggNOG" id="KOG2061">
    <property type="taxonomic scope" value="Eukaryota"/>
</dbReference>
<feature type="domain" description="Programmed cell death protein 2 C-terminal" evidence="1">
    <location>
        <begin position="203"/>
        <end position="285"/>
    </location>
</feature>
<dbReference type="STRING" id="5722.A2G7Q2"/>
<dbReference type="Pfam" id="PF04194">
    <property type="entry name" value="PDCD2_C"/>
    <property type="match status" value="1"/>
</dbReference>
<dbReference type="VEuPathDB" id="TrichDB:TVAG_141590"/>
<sequence length="294" mass="32564">MEKPVYIGILDDRVEIPYDQTSTKMGGIPHWIAGEPKDVNKLKCDKCGKKLALLTSAVCPVSPGYDRTLYLYICPKCGLTAKCYRQKAKAVEDDCVLATPTPEPEKPKVEIGAASKDDLMAAISSFDSFEPPAKGKGKGGKNVKKQKYEDGVFPAYYVDIDLEPEAQLDPDQKFIMASSNDSMGSASEFAGEEDRKDVDPILIEYNERISREPDQVLRYCFGGEPLLQDQMTIEVPKCPKCGADRCFEFEVIPVFINYLAPQNFDMDIGPILVYTCSRDCGEGSCEEHVIVCPP</sequence>
<dbReference type="OMA" id="SPKQAIR"/>
<dbReference type="PANTHER" id="PTHR46421">
    <property type="entry name" value="PROGRAMMED CELL DEATH PROTEIN 2-LIKE"/>
    <property type="match status" value="1"/>
</dbReference>
<keyword evidence="3" id="KW-1185">Reference proteome</keyword>
<dbReference type="RefSeq" id="XP_001299742.1">
    <property type="nucleotide sequence ID" value="XM_001299741.1"/>
</dbReference>
<dbReference type="KEGG" id="tva:4744463"/>
<dbReference type="OrthoDB" id="366284at2759"/>
<dbReference type="GO" id="GO:0005737">
    <property type="term" value="C:cytoplasm"/>
    <property type="evidence" value="ECO:0007669"/>
    <property type="project" value="InterPro"/>
</dbReference>
<dbReference type="FunCoup" id="A2G7Q2">
    <property type="interactions" value="461"/>
</dbReference>
<dbReference type="VEuPathDB" id="TrichDB:TVAGG3_0105840"/>
<reference evidence="2" key="2">
    <citation type="journal article" date="2007" name="Science">
        <title>Draft genome sequence of the sexually transmitted pathogen Trichomonas vaginalis.</title>
        <authorList>
            <person name="Carlton J.M."/>
            <person name="Hirt R.P."/>
            <person name="Silva J.C."/>
            <person name="Delcher A.L."/>
            <person name="Schatz M."/>
            <person name="Zhao Q."/>
            <person name="Wortman J.R."/>
            <person name="Bidwell S.L."/>
            <person name="Alsmark U.C.M."/>
            <person name="Besteiro S."/>
            <person name="Sicheritz-Ponten T."/>
            <person name="Noel C.J."/>
            <person name="Dacks J.B."/>
            <person name="Foster P.G."/>
            <person name="Simillion C."/>
            <person name="Van de Peer Y."/>
            <person name="Miranda-Saavedra D."/>
            <person name="Barton G.J."/>
            <person name="Westrop G.D."/>
            <person name="Mueller S."/>
            <person name="Dessi D."/>
            <person name="Fiori P.L."/>
            <person name="Ren Q."/>
            <person name="Paulsen I."/>
            <person name="Zhang H."/>
            <person name="Bastida-Corcuera F.D."/>
            <person name="Simoes-Barbosa A."/>
            <person name="Brown M.T."/>
            <person name="Hayes R.D."/>
            <person name="Mukherjee M."/>
            <person name="Okumura C.Y."/>
            <person name="Schneider R."/>
            <person name="Smith A.J."/>
            <person name="Vanacova S."/>
            <person name="Villalvazo M."/>
            <person name="Haas B.J."/>
            <person name="Pertea M."/>
            <person name="Feldblyum T.V."/>
            <person name="Utterback T.R."/>
            <person name="Shu C.L."/>
            <person name="Osoegawa K."/>
            <person name="de Jong P.J."/>
            <person name="Hrdy I."/>
            <person name="Horvathova L."/>
            <person name="Zubacova Z."/>
            <person name="Dolezal P."/>
            <person name="Malik S.B."/>
            <person name="Logsdon J.M. Jr."/>
            <person name="Henze K."/>
            <person name="Gupta A."/>
            <person name="Wang C.C."/>
            <person name="Dunne R.L."/>
            <person name="Upcroft J.A."/>
            <person name="Upcroft P."/>
            <person name="White O."/>
            <person name="Salzberg S.L."/>
            <person name="Tang P."/>
            <person name="Chiu C.-H."/>
            <person name="Lee Y.-S."/>
            <person name="Embley T.M."/>
            <person name="Coombs G.H."/>
            <person name="Mottram J.C."/>
            <person name="Tachezy J."/>
            <person name="Fraser-Liggett C.M."/>
            <person name="Johnson P.J."/>
        </authorList>
    </citation>
    <scope>NUCLEOTIDE SEQUENCE [LARGE SCALE GENOMIC DNA]</scope>
    <source>
        <strain evidence="2">G3</strain>
    </source>
</reference>
<dbReference type="InParanoid" id="A2G7Q2"/>
<proteinExistence type="predicted"/>
<evidence type="ECO:0000259" key="1">
    <source>
        <dbReference type="Pfam" id="PF04194"/>
    </source>
</evidence>
<organism evidence="2 3">
    <name type="scientific">Trichomonas vaginalis (strain ATCC PRA-98 / G3)</name>
    <dbReference type="NCBI Taxonomy" id="412133"/>
    <lineage>
        <taxon>Eukaryota</taxon>
        <taxon>Metamonada</taxon>
        <taxon>Parabasalia</taxon>
        <taxon>Trichomonadida</taxon>
        <taxon>Trichomonadidae</taxon>
        <taxon>Trichomonas</taxon>
    </lineage>
</organism>
<gene>
    <name evidence="2" type="ORF">TVAG_141590</name>
</gene>
<reference evidence="2" key="1">
    <citation type="submission" date="2006-10" db="EMBL/GenBank/DDBJ databases">
        <authorList>
            <person name="Amadeo P."/>
            <person name="Zhao Q."/>
            <person name="Wortman J."/>
            <person name="Fraser-Liggett C."/>
            <person name="Carlton J."/>
        </authorList>
    </citation>
    <scope>NUCLEOTIDE SEQUENCE</scope>
    <source>
        <strain evidence="2">G3</strain>
    </source>
</reference>